<dbReference type="EMBL" id="VULN01000006">
    <property type="protein sequence ID" value="MSS82061.1"/>
    <property type="molecule type" value="Genomic_DNA"/>
</dbReference>
<evidence type="ECO:0000313" key="1">
    <source>
        <dbReference type="EMBL" id="MSS82061.1"/>
    </source>
</evidence>
<name>A0A6N7VY86_ACIFE</name>
<dbReference type="RefSeq" id="WP_022488056.1">
    <property type="nucleotide sequence ID" value="NZ_CALEXD010000032.1"/>
</dbReference>
<evidence type="ECO:0000313" key="2">
    <source>
        <dbReference type="Proteomes" id="UP000441455"/>
    </source>
</evidence>
<reference evidence="1 2" key="1">
    <citation type="submission" date="2019-08" db="EMBL/GenBank/DDBJ databases">
        <title>In-depth cultivation of the pig gut microbiome towards novel bacterial diversity and tailored functional studies.</title>
        <authorList>
            <person name="Wylensek D."/>
            <person name="Hitch T.C.A."/>
            <person name="Clavel T."/>
        </authorList>
    </citation>
    <scope>NUCLEOTIDE SEQUENCE [LARGE SCALE GENOMIC DNA]</scope>
    <source>
        <strain evidence="1 2">WCA-389-WT-5B</strain>
    </source>
</reference>
<dbReference type="Proteomes" id="UP000441455">
    <property type="component" value="Unassembled WGS sequence"/>
</dbReference>
<dbReference type="NCBIfam" id="NF046065">
    <property type="entry name" value="MtxRegRemB"/>
    <property type="match status" value="1"/>
</dbReference>
<comment type="caution">
    <text evidence="1">The sequence shown here is derived from an EMBL/GenBank/DDBJ whole genome shotgun (WGS) entry which is preliminary data.</text>
</comment>
<dbReference type="OrthoDB" id="9811390at2"/>
<dbReference type="AlphaFoldDB" id="A0A6N7VY86"/>
<accession>A0A6N7VY86</accession>
<organism evidence="1 2">
    <name type="scientific">Acidaminococcus fermentans</name>
    <dbReference type="NCBI Taxonomy" id="905"/>
    <lineage>
        <taxon>Bacteria</taxon>
        <taxon>Bacillati</taxon>
        <taxon>Bacillota</taxon>
        <taxon>Negativicutes</taxon>
        <taxon>Acidaminococcales</taxon>
        <taxon>Acidaminococcaceae</taxon>
        <taxon>Acidaminococcus</taxon>
    </lineage>
</organism>
<dbReference type="InterPro" id="IPR007169">
    <property type="entry name" value="RemA-like"/>
</dbReference>
<proteinExistence type="predicted"/>
<dbReference type="Pfam" id="PF04025">
    <property type="entry name" value="RemA-like"/>
    <property type="match status" value="1"/>
</dbReference>
<protein>
    <submittedName>
        <fullName evidence="1">DUF370 domain-containing protein</fullName>
    </submittedName>
</protein>
<sequence>MYLHVGNNYVVRCDEIIGIFDIRNKRTNIYRFFLKPRLGGDNVVDLTEDYPPASCVVTRDKIILSGISSRTLRKR</sequence>
<gene>
    <name evidence="1" type="ORF">FX155_05565</name>
</gene>